<gene>
    <name evidence="1" type="ORF">PHMEG_00040327</name>
</gene>
<dbReference type="EMBL" id="NBNE01020839">
    <property type="protein sequence ID" value="OWY91194.1"/>
    <property type="molecule type" value="Genomic_DNA"/>
</dbReference>
<name>A0A225UDM0_9STRA</name>
<evidence type="ECO:0000313" key="2">
    <source>
        <dbReference type="Proteomes" id="UP000198211"/>
    </source>
</evidence>
<proteinExistence type="predicted"/>
<keyword evidence="2" id="KW-1185">Reference proteome</keyword>
<feature type="non-terminal residue" evidence="1">
    <location>
        <position position="1"/>
    </location>
</feature>
<reference evidence="2" key="1">
    <citation type="submission" date="2017-03" db="EMBL/GenBank/DDBJ databases">
        <title>Phytopthora megakarya and P. palmivora, two closely related causual agents of cacao black pod achieved similar genome size and gene model numbers by different mechanisms.</title>
        <authorList>
            <person name="Ali S."/>
            <person name="Shao J."/>
            <person name="Larry D.J."/>
            <person name="Kronmiller B."/>
            <person name="Shen D."/>
            <person name="Strem M.D."/>
            <person name="Melnick R.L."/>
            <person name="Guiltinan M.J."/>
            <person name="Tyler B.M."/>
            <person name="Meinhardt L.W."/>
            <person name="Bailey B.A."/>
        </authorList>
    </citation>
    <scope>NUCLEOTIDE SEQUENCE [LARGE SCALE GENOMIC DNA]</scope>
    <source>
        <strain evidence="2">zdho120</strain>
    </source>
</reference>
<comment type="caution">
    <text evidence="1">The sequence shown here is derived from an EMBL/GenBank/DDBJ whole genome shotgun (WGS) entry which is preliminary data.</text>
</comment>
<accession>A0A225UDM0</accession>
<protein>
    <submittedName>
        <fullName evidence="1">Uncharacterized protein</fullName>
    </submittedName>
</protein>
<dbReference type="Proteomes" id="UP000198211">
    <property type="component" value="Unassembled WGS sequence"/>
</dbReference>
<dbReference type="AlphaFoldDB" id="A0A225UDM0"/>
<sequence length="142" mass="16374">KEIKLVRSGEASLNAQISEKNAVIKRHQEMYDRLENRTQLAHRSDEILTKEVNHARSEYLVGVQAFKKSHENLHKLLSLTDPSETTLTFKLRERNCDLVRRVKRLEKANSALGARLRLEDMDPWSSWLKVSSSFPGVNMSLC</sequence>
<evidence type="ECO:0000313" key="1">
    <source>
        <dbReference type="EMBL" id="OWY91194.1"/>
    </source>
</evidence>
<organism evidence="1 2">
    <name type="scientific">Phytophthora megakarya</name>
    <dbReference type="NCBI Taxonomy" id="4795"/>
    <lineage>
        <taxon>Eukaryota</taxon>
        <taxon>Sar</taxon>
        <taxon>Stramenopiles</taxon>
        <taxon>Oomycota</taxon>
        <taxon>Peronosporomycetes</taxon>
        <taxon>Peronosporales</taxon>
        <taxon>Peronosporaceae</taxon>
        <taxon>Phytophthora</taxon>
    </lineage>
</organism>